<keyword evidence="12" id="KW-0472">Membrane</keyword>
<dbReference type="Proteomes" id="UP001515500">
    <property type="component" value="Chromosome 11"/>
</dbReference>
<keyword evidence="10 15" id="KW-0067">ATP-binding</keyword>
<evidence type="ECO:0000256" key="11">
    <source>
        <dbReference type="ARBA" id="ARBA00022989"/>
    </source>
</evidence>
<evidence type="ECO:0000256" key="14">
    <source>
        <dbReference type="ARBA" id="ARBA00023180"/>
    </source>
</evidence>
<proteinExistence type="inferred from homology"/>
<evidence type="ECO:0000256" key="8">
    <source>
        <dbReference type="ARBA" id="ARBA00022741"/>
    </source>
</evidence>
<dbReference type="SUPFAM" id="SSF56112">
    <property type="entry name" value="Protein kinase-like (PK-like)"/>
    <property type="match status" value="1"/>
</dbReference>
<organism evidence="19 20">
    <name type="scientific">Dioscorea cayennensis subsp. rotundata</name>
    <name type="common">White Guinea yam</name>
    <name type="synonym">Dioscorea rotundata</name>
    <dbReference type="NCBI Taxonomy" id="55577"/>
    <lineage>
        <taxon>Eukaryota</taxon>
        <taxon>Viridiplantae</taxon>
        <taxon>Streptophyta</taxon>
        <taxon>Embryophyta</taxon>
        <taxon>Tracheophyta</taxon>
        <taxon>Spermatophyta</taxon>
        <taxon>Magnoliopsida</taxon>
        <taxon>Liliopsida</taxon>
        <taxon>Dioscoreales</taxon>
        <taxon>Dioscoreaceae</taxon>
        <taxon>Dioscorea</taxon>
    </lineage>
</organism>
<feature type="compositionally biased region" description="Polar residues" evidence="17">
    <location>
        <begin position="354"/>
        <end position="364"/>
    </location>
</feature>
<keyword evidence="3" id="KW-0597">Phosphoprotein</keyword>
<dbReference type="InterPro" id="IPR011009">
    <property type="entry name" value="Kinase-like_dom_sf"/>
</dbReference>
<dbReference type="InterPro" id="IPR017441">
    <property type="entry name" value="Protein_kinase_ATP_BS"/>
</dbReference>
<evidence type="ECO:0000256" key="6">
    <source>
        <dbReference type="ARBA" id="ARBA00022729"/>
    </source>
</evidence>
<comment type="subcellular location">
    <subcellularLocation>
        <location evidence="1">Membrane</location>
        <topology evidence="1">Single-pass membrane protein</topology>
    </subcellularLocation>
</comment>
<accession>A0AB40C8N3</accession>
<dbReference type="FunFam" id="1.10.510.10:FF:000044">
    <property type="entry name" value="Putative LRR receptor-like serine/threonine-protein kinase"/>
    <property type="match status" value="1"/>
</dbReference>
<dbReference type="AlphaFoldDB" id="A0AB40C8N3"/>
<dbReference type="GO" id="GO:0005524">
    <property type="term" value="F:ATP binding"/>
    <property type="evidence" value="ECO:0007669"/>
    <property type="project" value="UniProtKB-UniRule"/>
</dbReference>
<evidence type="ECO:0000313" key="20">
    <source>
        <dbReference type="RefSeq" id="XP_039134834.1"/>
    </source>
</evidence>
<keyword evidence="4" id="KW-0808">Transferase</keyword>
<evidence type="ECO:0000256" key="4">
    <source>
        <dbReference type="ARBA" id="ARBA00022679"/>
    </source>
</evidence>
<evidence type="ECO:0000256" key="9">
    <source>
        <dbReference type="ARBA" id="ARBA00022777"/>
    </source>
</evidence>
<evidence type="ECO:0000256" key="16">
    <source>
        <dbReference type="RuleBase" id="RU000304"/>
    </source>
</evidence>
<keyword evidence="6" id="KW-0732">Signal</keyword>
<feature type="compositionally biased region" description="Low complexity" evidence="17">
    <location>
        <begin position="341"/>
        <end position="353"/>
    </location>
</feature>
<dbReference type="Gene3D" id="1.10.510.10">
    <property type="entry name" value="Transferase(Phosphotransferase) domain 1"/>
    <property type="match status" value="1"/>
</dbReference>
<sequence length="378" mass="41863">MSFCCFDALFAGIKDKVTPYSQENTNYENSPVKKNIKFFTYNELSSATNDFHPSNRIGRGGFGIVYKGVLRNGSTIAAKVLSAESKQGVNEFLTEINTISNVKHPNLVELVGCCVQGSSRILVYEYVENNSLDRALLGPKGNRCKLSWSSRSAICLGAAKGLVFLHEETRPHIVHRDIKASNILLDRNFVPKIGDFGLAKLFPDNVTHLSTRIAGTMGYLAPEYAMHGQLTKKADVYSFGVLILEIISGRSTSKSTHSDTEQALLEWTWQLYEEEKLTDLVDPNLKEYPEEDVKRFIKVALFCIQAATARRPSMTQVVEMLSKPTIRIKEKELTAPGLWHKSSATSTTSSSKSQANDTSPMLSVTPLTAPSVTLMLAR</sequence>
<feature type="domain" description="Protein kinase" evidence="18">
    <location>
        <begin position="51"/>
        <end position="326"/>
    </location>
</feature>
<evidence type="ECO:0000313" key="19">
    <source>
        <dbReference type="Proteomes" id="UP001515500"/>
    </source>
</evidence>
<dbReference type="GO" id="GO:0016020">
    <property type="term" value="C:membrane"/>
    <property type="evidence" value="ECO:0007669"/>
    <property type="project" value="UniProtKB-SubCell"/>
</dbReference>
<dbReference type="CDD" id="cd14066">
    <property type="entry name" value="STKc_IRAK"/>
    <property type="match status" value="1"/>
</dbReference>
<dbReference type="FunFam" id="3.30.200.20:FF:000225">
    <property type="entry name" value="cold-responsive protein kinase 1"/>
    <property type="match status" value="1"/>
</dbReference>
<dbReference type="InterPro" id="IPR008271">
    <property type="entry name" value="Ser/Thr_kinase_AS"/>
</dbReference>
<evidence type="ECO:0000256" key="17">
    <source>
        <dbReference type="SAM" id="MobiDB-lite"/>
    </source>
</evidence>
<dbReference type="SMART" id="SM00220">
    <property type="entry name" value="S_TKc"/>
    <property type="match status" value="1"/>
</dbReference>
<gene>
    <name evidence="20" type="primary">LOC120272144</name>
</gene>
<evidence type="ECO:0000259" key="18">
    <source>
        <dbReference type="PROSITE" id="PS50011"/>
    </source>
</evidence>
<keyword evidence="9 20" id="KW-0418">Kinase</keyword>
<evidence type="ECO:0000256" key="1">
    <source>
        <dbReference type="ARBA" id="ARBA00004167"/>
    </source>
</evidence>
<evidence type="ECO:0000256" key="15">
    <source>
        <dbReference type="PROSITE-ProRule" id="PRU10141"/>
    </source>
</evidence>
<keyword evidence="14" id="KW-0325">Glycoprotein</keyword>
<keyword evidence="5" id="KW-0812">Transmembrane</keyword>
<name>A0AB40C8N3_DIOCR</name>
<evidence type="ECO:0000256" key="7">
    <source>
        <dbReference type="ARBA" id="ARBA00022737"/>
    </source>
</evidence>
<dbReference type="Gene3D" id="3.30.200.20">
    <property type="entry name" value="Phosphorylase Kinase, domain 1"/>
    <property type="match status" value="1"/>
</dbReference>
<evidence type="ECO:0000256" key="5">
    <source>
        <dbReference type="ARBA" id="ARBA00022692"/>
    </source>
</evidence>
<dbReference type="Pfam" id="PF00069">
    <property type="entry name" value="Pkinase"/>
    <property type="match status" value="1"/>
</dbReference>
<keyword evidence="11" id="KW-1133">Transmembrane helix</keyword>
<dbReference type="RefSeq" id="XP_039134834.1">
    <property type="nucleotide sequence ID" value="XM_039278900.1"/>
</dbReference>
<keyword evidence="8 15" id="KW-0547">Nucleotide-binding</keyword>
<evidence type="ECO:0000256" key="2">
    <source>
        <dbReference type="ARBA" id="ARBA00022527"/>
    </source>
</evidence>
<dbReference type="PROSITE" id="PS00107">
    <property type="entry name" value="PROTEIN_KINASE_ATP"/>
    <property type="match status" value="1"/>
</dbReference>
<keyword evidence="19" id="KW-1185">Reference proteome</keyword>
<keyword evidence="7" id="KW-0677">Repeat</keyword>
<dbReference type="InterPro" id="IPR052059">
    <property type="entry name" value="CR_Ser/Thr_kinase"/>
</dbReference>
<dbReference type="PANTHER" id="PTHR47973">
    <property type="entry name" value="CYSTEINE-RICH RECEPTOR-LIKE PROTEIN KINASE 3"/>
    <property type="match status" value="1"/>
</dbReference>
<dbReference type="PROSITE" id="PS50011">
    <property type="entry name" value="PROTEIN_KINASE_DOM"/>
    <property type="match status" value="1"/>
</dbReference>
<evidence type="ECO:0000256" key="10">
    <source>
        <dbReference type="ARBA" id="ARBA00022840"/>
    </source>
</evidence>
<keyword evidence="2 16" id="KW-0723">Serine/threonine-protein kinase</keyword>
<dbReference type="GeneID" id="120272144"/>
<protein>
    <submittedName>
        <fullName evidence="20">Serine/threonine-protein kinase</fullName>
    </submittedName>
</protein>
<dbReference type="PROSITE" id="PS00108">
    <property type="entry name" value="PROTEIN_KINASE_ST"/>
    <property type="match status" value="1"/>
</dbReference>
<feature type="binding site" evidence="15">
    <location>
        <position position="79"/>
    </location>
    <ligand>
        <name>ATP</name>
        <dbReference type="ChEBI" id="CHEBI:30616"/>
    </ligand>
</feature>
<evidence type="ECO:0000256" key="12">
    <source>
        <dbReference type="ARBA" id="ARBA00023136"/>
    </source>
</evidence>
<dbReference type="InterPro" id="IPR000719">
    <property type="entry name" value="Prot_kinase_dom"/>
</dbReference>
<reference evidence="20" key="1">
    <citation type="submission" date="2025-08" db="UniProtKB">
        <authorList>
            <consortium name="RefSeq"/>
        </authorList>
    </citation>
    <scope>IDENTIFICATION</scope>
</reference>
<dbReference type="GO" id="GO:0004674">
    <property type="term" value="F:protein serine/threonine kinase activity"/>
    <property type="evidence" value="ECO:0007669"/>
    <property type="project" value="UniProtKB-KW"/>
</dbReference>
<keyword evidence="13" id="KW-0675">Receptor</keyword>
<evidence type="ECO:0000256" key="13">
    <source>
        <dbReference type="ARBA" id="ARBA00023170"/>
    </source>
</evidence>
<evidence type="ECO:0000256" key="3">
    <source>
        <dbReference type="ARBA" id="ARBA00022553"/>
    </source>
</evidence>
<feature type="region of interest" description="Disordered" evidence="17">
    <location>
        <begin position="339"/>
        <end position="364"/>
    </location>
</feature>
<comment type="similarity">
    <text evidence="16">Belongs to the protein kinase superfamily.</text>
</comment>